<dbReference type="Gene3D" id="3.40.20.10">
    <property type="entry name" value="Severin"/>
    <property type="match status" value="2"/>
</dbReference>
<keyword evidence="4" id="KW-0963">Cytoplasm</keyword>
<dbReference type="eggNOG" id="KOG1736">
    <property type="taxonomic scope" value="Eukaryota"/>
</dbReference>
<dbReference type="InterPro" id="IPR002108">
    <property type="entry name" value="ADF-H"/>
</dbReference>
<comment type="subcellular location">
    <subcellularLocation>
        <location evidence="2">Cytoplasm</location>
    </subcellularLocation>
    <subcellularLocation>
        <location evidence="1">Nucleus</location>
    </subcellularLocation>
</comment>
<evidence type="ECO:0000256" key="2">
    <source>
        <dbReference type="ARBA" id="ARBA00004496"/>
    </source>
</evidence>
<dbReference type="STRING" id="7739.C3Y095"/>
<dbReference type="SUPFAM" id="SSF55753">
    <property type="entry name" value="Actin depolymerizing proteins"/>
    <property type="match status" value="2"/>
</dbReference>
<evidence type="ECO:0000256" key="6">
    <source>
        <dbReference type="SAM" id="MobiDB-lite"/>
    </source>
</evidence>
<dbReference type="InterPro" id="IPR011171">
    <property type="entry name" value="GMF"/>
</dbReference>
<gene>
    <name evidence="8" type="ORF">BRAFLDRAFT_121552</name>
</gene>
<evidence type="ECO:0000256" key="1">
    <source>
        <dbReference type="ARBA" id="ARBA00004123"/>
    </source>
</evidence>
<dbReference type="GO" id="GO:0071944">
    <property type="term" value="C:cell periphery"/>
    <property type="evidence" value="ECO:0007669"/>
    <property type="project" value="UniProtKB-ARBA"/>
</dbReference>
<dbReference type="GO" id="GO:0003779">
    <property type="term" value="F:actin binding"/>
    <property type="evidence" value="ECO:0007669"/>
    <property type="project" value="InterPro"/>
</dbReference>
<keyword evidence="5" id="KW-0539">Nucleus</keyword>
<dbReference type="PROSITE" id="PS51263">
    <property type="entry name" value="ADF_H"/>
    <property type="match status" value="1"/>
</dbReference>
<reference evidence="8" key="1">
    <citation type="journal article" date="2008" name="Nature">
        <title>The amphioxus genome and the evolution of the chordate karyotype.</title>
        <authorList>
            <consortium name="US DOE Joint Genome Institute (JGI-PGF)"/>
            <person name="Putnam N.H."/>
            <person name="Butts T."/>
            <person name="Ferrier D.E.K."/>
            <person name="Furlong R.F."/>
            <person name="Hellsten U."/>
            <person name="Kawashima T."/>
            <person name="Robinson-Rechavi M."/>
            <person name="Shoguchi E."/>
            <person name="Terry A."/>
            <person name="Yu J.-K."/>
            <person name="Benito-Gutierrez E.L."/>
            <person name="Dubchak I."/>
            <person name="Garcia-Fernandez J."/>
            <person name="Gibson-Brown J.J."/>
            <person name="Grigoriev I.V."/>
            <person name="Horton A.C."/>
            <person name="de Jong P.J."/>
            <person name="Jurka J."/>
            <person name="Kapitonov V.V."/>
            <person name="Kohara Y."/>
            <person name="Kuroki Y."/>
            <person name="Lindquist E."/>
            <person name="Lucas S."/>
            <person name="Osoegawa K."/>
            <person name="Pennacchio L.A."/>
            <person name="Salamov A.A."/>
            <person name="Satou Y."/>
            <person name="Sauka-Spengler T."/>
            <person name="Schmutz J."/>
            <person name="Shin-I T."/>
            <person name="Toyoda A."/>
            <person name="Bronner-Fraser M."/>
            <person name="Fujiyama A."/>
            <person name="Holland L.Z."/>
            <person name="Holland P.W.H."/>
            <person name="Satoh N."/>
            <person name="Rokhsar D.S."/>
        </authorList>
    </citation>
    <scope>NUCLEOTIDE SEQUENCE [LARGE SCALE GENOMIC DNA]</scope>
    <source>
        <strain evidence="8">S238N-H82</strain>
        <tissue evidence="8">Testes</tissue>
    </source>
</reference>
<dbReference type="AlphaFoldDB" id="C3Y095"/>
<dbReference type="SMART" id="SM00102">
    <property type="entry name" value="ADF"/>
    <property type="match status" value="2"/>
</dbReference>
<dbReference type="EMBL" id="GG666478">
    <property type="protein sequence ID" value="EEN66168.1"/>
    <property type="molecule type" value="Genomic_DNA"/>
</dbReference>
<organism>
    <name type="scientific">Branchiostoma floridae</name>
    <name type="common">Florida lancelet</name>
    <name type="synonym">Amphioxus</name>
    <dbReference type="NCBI Taxonomy" id="7739"/>
    <lineage>
        <taxon>Eukaryota</taxon>
        <taxon>Metazoa</taxon>
        <taxon>Chordata</taxon>
        <taxon>Cephalochordata</taxon>
        <taxon>Leptocardii</taxon>
        <taxon>Amphioxiformes</taxon>
        <taxon>Branchiostomatidae</taxon>
        <taxon>Branchiostoma</taxon>
    </lineage>
</organism>
<dbReference type="PANTHER" id="PTHR11249:SF2">
    <property type="entry name" value="GLIA MATURATION FACTOR"/>
    <property type="match status" value="1"/>
</dbReference>
<feature type="compositionally biased region" description="Basic and acidic residues" evidence="6">
    <location>
        <begin position="27"/>
        <end position="38"/>
    </location>
</feature>
<proteinExistence type="inferred from homology"/>
<dbReference type="FunFam" id="3.40.20.10:FF:000131">
    <property type="entry name" value="Uncharacterized protein"/>
    <property type="match status" value="1"/>
</dbReference>
<protein>
    <recommendedName>
        <fullName evidence="7">ADF-H domain-containing protein</fullName>
    </recommendedName>
</protein>
<evidence type="ECO:0000256" key="3">
    <source>
        <dbReference type="ARBA" id="ARBA00010055"/>
    </source>
</evidence>
<evidence type="ECO:0000256" key="5">
    <source>
        <dbReference type="ARBA" id="ARBA00023242"/>
    </source>
</evidence>
<feature type="domain" description="ADF-H" evidence="7">
    <location>
        <begin position="191"/>
        <end position="333"/>
    </location>
</feature>
<dbReference type="GO" id="GO:0005737">
    <property type="term" value="C:cytoplasm"/>
    <property type="evidence" value="ECO:0007669"/>
    <property type="project" value="UniProtKB-SubCell"/>
</dbReference>
<dbReference type="Pfam" id="PF00241">
    <property type="entry name" value="Cofilin_ADF"/>
    <property type="match status" value="2"/>
</dbReference>
<dbReference type="GO" id="GO:0071846">
    <property type="term" value="P:actin filament debranching"/>
    <property type="evidence" value="ECO:0007669"/>
    <property type="project" value="InterPro"/>
</dbReference>
<dbReference type="GO" id="GO:0071933">
    <property type="term" value="F:Arp2/3 complex binding"/>
    <property type="evidence" value="ECO:0007669"/>
    <property type="project" value="InterPro"/>
</dbReference>
<evidence type="ECO:0000256" key="4">
    <source>
        <dbReference type="ARBA" id="ARBA00022490"/>
    </source>
</evidence>
<dbReference type="GO" id="GO:0005634">
    <property type="term" value="C:nucleus"/>
    <property type="evidence" value="ECO:0007669"/>
    <property type="project" value="UniProtKB-SubCell"/>
</dbReference>
<comment type="similarity">
    <text evidence="3">Belongs to the actin-binding proteins ADF family. GMF subfamily.</text>
</comment>
<evidence type="ECO:0000259" key="7">
    <source>
        <dbReference type="PROSITE" id="PS51263"/>
    </source>
</evidence>
<feature type="region of interest" description="Disordered" evidence="6">
    <location>
        <begin position="1"/>
        <end position="40"/>
    </location>
</feature>
<dbReference type="FunFam" id="3.40.20.10:FF:000026">
    <property type="entry name" value="Glia maturation factor"/>
    <property type="match status" value="1"/>
</dbReference>
<dbReference type="InterPro" id="IPR029006">
    <property type="entry name" value="ADF-H/Gelsolin-like_dom_sf"/>
</dbReference>
<name>C3Y095_BRAFL</name>
<dbReference type="InParanoid" id="C3Y095"/>
<sequence length="336" mass="38355">MAVRSGRRISWETTGELPHSRTSQEQGKSELGLEDRQARGRGCRKAGRNLSLSLADGSTRQETDKGCGVLAQNVKVCEIDPEVKEKLRKFRFRKEKNNAAISMKIDPKTMTIILDDEYEDCTLDDLQEELPGHLPRYLVYSYCLSHDDGRTSFPLVFIFISPAGCKPELQMMYAGTKTALVTEAQMTKAQNVKVCEIDPEVKEKLRKFRFRKEKNNAAISMKIDPKTMTIILDDEYEDCTLDDLQEELPGHLPRYLVYSYCLSHDDGRTSFPLVFIFISPAGCKPELQMMYAGTKTALVTEAQMTKKVSLDPQVFEVRNVDELTDEWLREKLALFR</sequence>
<evidence type="ECO:0000313" key="8">
    <source>
        <dbReference type="EMBL" id="EEN66168.1"/>
    </source>
</evidence>
<accession>C3Y095</accession>
<dbReference type="PANTHER" id="PTHR11249">
    <property type="entry name" value="GLIAL FACTOR NATURATION FACTOR"/>
    <property type="match status" value="1"/>
</dbReference>
<dbReference type="CDD" id="cd11283">
    <property type="entry name" value="ADF_GMF-beta_like"/>
    <property type="match status" value="2"/>
</dbReference>